<feature type="region of interest" description="Disordered" evidence="1">
    <location>
        <begin position="21"/>
        <end position="41"/>
    </location>
</feature>
<reference evidence="2 3" key="1">
    <citation type="journal article" date="2019" name="Int. J. Syst. Evol. Microbiol.">
        <title>The Global Catalogue of Microorganisms (GCM) 10K type strain sequencing project: providing services to taxonomists for standard genome sequencing and annotation.</title>
        <authorList>
            <consortium name="The Broad Institute Genomics Platform"/>
            <consortium name="The Broad Institute Genome Sequencing Center for Infectious Disease"/>
            <person name="Wu L."/>
            <person name="Ma J."/>
        </authorList>
    </citation>
    <scope>NUCLEOTIDE SEQUENCE [LARGE SCALE GENOMIC DNA]</scope>
    <source>
        <strain evidence="2 3">JCM 16014</strain>
    </source>
</reference>
<evidence type="ECO:0000256" key="1">
    <source>
        <dbReference type="SAM" id="MobiDB-lite"/>
    </source>
</evidence>
<gene>
    <name evidence="2" type="ORF">GCM10009839_58630</name>
</gene>
<protein>
    <submittedName>
        <fullName evidence="2">Uncharacterized protein</fullName>
    </submittedName>
</protein>
<organism evidence="2 3">
    <name type="scientific">Catenulispora yoronensis</name>
    <dbReference type="NCBI Taxonomy" id="450799"/>
    <lineage>
        <taxon>Bacteria</taxon>
        <taxon>Bacillati</taxon>
        <taxon>Actinomycetota</taxon>
        <taxon>Actinomycetes</taxon>
        <taxon>Catenulisporales</taxon>
        <taxon>Catenulisporaceae</taxon>
        <taxon>Catenulispora</taxon>
    </lineage>
</organism>
<evidence type="ECO:0000313" key="2">
    <source>
        <dbReference type="EMBL" id="GAA2046516.1"/>
    </source>
</evidence>
<name>A0ABN2V5A2_9ACTN</name>
<comment type="caution">
    <text evidence="2">The sequence shown here is derived from an EMBL/GenBank/DDBJ whole genome shotgun (WGS) entry which is preliminary data.</text>
</comment>
<dbReference type="EMBL" id="BAAAQN010000041">
    <property type="protein sequence ID" value="GAA2046516.1"/>
    <property type="molecule type" value="Genomic_DNA"/>
</dbReference>
<keyword evidence="3" id="KW-1185">Reference proteome</keyword>
<dbReference type="Proteomes" id="UP001500751">
    <property type="component" value="Unassembled WGS sequence"/>
</dbReference>
<proteinExistence type="predicted"/>
<accession>A0ABN2V5A2</accession>
<sequence length="41" mass="4290">MNIDELFDGPLVTTIPSLIQLNSDKAPGDGDGEDMGDHCAS</sequence>
<evidence type="ECO:0000313" key="3">
    <source>
        <dbReference type="Proteomes" id="UP001500751"/>
    </source>
</evidence>
<dbReference type="RefSeq" id="WP_344668900.1">
    <property type="nucleotide sequence ID" value="NZ_BAAAQN010000041.1"/>
</dbReference>